<dbReference type="Proteomes" id="UP000319040">
    <property type="component" value="Unassembled WGS sequence"/>
</dbReference>
<protein>
    <submittedName>
        <fullName evidence="1">Uncharacterized protein</fullName>
    </submittedName>
</protein>
<evidence type="ECO:0000313" key="1">
    <source>
        <dbReference type="EMBL" id="SMO61515.1"/>
    </source>
</evidence>
<reference evidence="1 2" key="1">
    <citation type="submission" date="2017-05" db="EMBL/GenBank/DDBJ databases">
        <authorList>
            <person name="Varghese N."/>
            <person name="Submissions S."/>
        </authorList>
    </citation>
    <scope>NUCLEOTIDE SEQUENCE [LARGE SCALE GENOMIC DNA]</scope>
    <source>
        <strain evidence="1 2">DSM 27040</strain>
    </source>
</reference>
<organism evidence="1 2">
    <name type="scientific">Saccharicrinis carchari</name>
    <dbReference type="NCBI Taxonomy" id="1168039"/>
    <lineage>
        <taxon>Bacteria</taxon>
        <taxon>Pseudomonadati</taxon>
        <taxon>Bacteroidota</taxon>
        <taxon>Bacteroidia</taxon>
        <taxon>Marinilabiliales</taxon>
        <taxon>Marinilabiliaceae</taxon>
        <taxon>Saccharicrinis</taxon>
    </lineage>
</organism>
<evidence type="ECO:0000313" key="2">
    <source>
        <dbReference type="Proteomes" id="UP000319040"/>
    </source>
</evidence>
<accession>A0A521CQ67</accession>
<keyword evidence="2" id="KW-1185">Reference proteome</keyword>
<dbReference type="AlphaFoldDB" id="A0A521CQ67"/>
<proteinExistence type="predicted"/>
<dbReference type="EMBL" id="FXTB01000003">
    <property type="protein sequence ID" value="SMO61515.1"/>
    <property type="molecule type" value="Genomic_DNA"/>
</dbReference>
<gene>
    <name evidence="1" type="ORF">SAMN06265379_103378</name>
</gene>
<name>A0A521CQ67_SACCC</name>
<sequence>MEHIPPGQSDSDQSKARYDISSLFNENKYRQIISFNGETNKQANPVGPSAKDI</sequence>